<comment type="caution">
    <text evidence="1">The sequence shown here is derived from an EMBL/GenBank/DDBJ whole genome shotgun (WGS) entry which is preliminary data.</text>
</comment>
<organism evidence="1 2">
    <name type="scientific">Sulfobacillus benefaciens</name>
    <dbReference type="NCBI Taxonomy" id="453960"/>
    <lineage>
        <taxon>Bacteria</taxon>
        <taxon>Bacillati</taxon>
        <taxon>Bacillota</taxon>
        <taxon>Clostridia</taxon>
        <taxon>Eubacteriales</taxon>
        <taxon>Clostridiales Family XVII. Incertae Sedis</taxon>
        <taxon>Sulfobacillus</taxon>
    </lineage>
</organism>
<dbReference type="Gene3D" id="3.40.50.300">
    <property type="entry name" value="P-loop containing nucleotide triphosphate hydrolases"/>
    <property type="match status" value="1"/>
</dbReference>
<accession>A0A2T2XG30</accession>
<dbReference type="SUPFAM" id="SSF52540">
    <property type="entry name" value="P-loop containing nucleoside triphosphate hydrolases"/>
    <property type="match status" value="1"/>
</dbReference>
<evidence type="ECO:0008006" key="3">
    <source>
        <dbReference type="Google" id="ProtNLM"/>
    </source>
</evidence>
<dbReference type="Proteomes" id="UP000242972">
    <property type="component" value="Unassembled WGS sequence"/>
</dbReference>
<reference evidence="1 2" key="1">
    <citation type="journal article" date="2014" name="BMC Genomics">
        <title>Comparison of environmental and isolate Sulfobacillus genomes reveals diverse carbon, sulfur, nitrogen, and hydrogen metabolisms.</title>
        <authorList>
            <person name="Justice N.B."/>
            <person name="Norman A."/>
            <person name="Brown C.T."/>
            <person name="Singh A."/>
            <person name="Thomas B.C."/>
            <person name="Banfield J.F."/>
        </authorList>
    </citation>
    <scope>NUCLEOTIDE SEQUENCE [LARGE SCALE GENOMIC DNA]</scope>
    <source>
        <strain evidence="1">AMDSBA4</strain>
    </source>
</reference>
<dbReference type="AlphaFoldDB" id="A0A2T2XG30"/>
<proteinExistence type="predicted"/>
<gene>
    <name evidence="1" type="ORF">C7B46_10065</name>
</gene>
<protein>
    <recommendedName>
        <fullName evidence="3">DNA topology modulation protein FlaR</fullName>
    </recommendedName>
</protein>
<name>A0A2T2XG30_9FIRM</name>
<dbReference type="InterPro" id="IPR027417">
    <property type="entry name" value="P-loop_NTPase"/>
</dbReference>
<dbReference type="PANTHER" id="PTHR37816">
    <property type="entry name" value="YALI0E33011P"/>
    <property type="match status" value="1"/>
</dbReference>
<evidence type="ECO:0000313" key="2">
    <source>
        <dbReference type="Proteomes" id="UP000242972"/>
    </source>
</evidence>
<dbReference type="InterPro" id="IPR052922">
    <property type="entry name" value="Cytidylate_Kinase-2"/>
</dbReference>
<dbReference type="EMBL" id="PXYW01000021">
    <property type="protein sequence ID" value="PSR33392.1"/>
    <property type="molecule type" value="Genomic_DNA"/>
</dbReference>
<evidence type="ECO:0000313" key="1">
    <source>
        <dbReference type="EMBL" id="PSR33392.1"/>
    </source>
</evidence>
<sequence>MAKFYIIGAPGSGKSFLAETMSQRWGIPWYDLNNDVWAKFDPRVRQQIREQVITHPSWIFEAVFPEGFWFEAFQEADLIIVLRTPLIIRLWRIVKRHIEKRQGKLFKGQNDPETLSELFHRLHSSWQYEHRTLPIALSYLQDIPGTVLMLPNNGAEIMPRIFLCLYNMAPSVSRIRDQ</sequence>
<dbReference type="PANTHER" id="PTHR37816:SF2">
    <property type="entry name" value="DNA TOPOLOGY MODULATION PROTEIN FLAR-RELATED PROTEIN"/>
    <property type="match status" value="1"/>
</dbReference>